<dbReference type="Pfam" id="PF14368">
    <property type="entry name" value="LTP_2"/>
    <property type="match status" value="1"/>
</dbReference>
<feature type="chain" id="PRO_5041229470" description="Bifunctional inhibitor/plant lipid transfer protein/seed storage helical domain-containing protein" evidence="1">
    <location>
        <begin position="29"/>
        <end position="112"/>
    </location>
</feature>
<feature type="signal peptide" evidence="1">
    <location>
        <begin position="1"/>
        <end position="28"/>
    </location>
</feature>
<gene>
    <name evidence="3" type="ORF">PVL29_006713</name>
</gene>
<dbReference type="InterPro" id="IPR036312">
    <property type="entry name" value="Bifun_inhib/LTP/seed_sf"/>
</dbReference>
<dbReference type="SUPFAM" id="SSF47699">
    <property type="entry name" value="Bifunctional inhibitor/lipid-transfer protein/seed storage 2S albumin"/>
    <property type="match status" value="1"/>
</dbReference>
<organism evidence="3 4">
    <name type="scientific">Vitis rotundifolia</name>
    <name type="common">Muscadine grape</name>
    <dbReference type="NCBI Taxonomy" id="103349"/>
    <lineage>
        <taxon>Eukaryota</taxon>
        <taxon>Viridiplantae</taxon>
        <taxon>Streptophyta</taxon>
        <taxon>Embryophyta</taxon>
        <taxon>Tracheophyta</taxon>
        <taxon>Spermatophyta</taxon>
        <taxon>Magnoliopsida</taxon>
        <taxon>eudicotyledons</taxon>
        <taxon>Gunneridae</taxon>
        <taxon>Pentapetalae</taxon>
        <taxon>rosids</taxon>
        <taxon>Vitales</taxon>
        <taxon>Vitaceae</taxon>
        <taxon>Viteae</taxon>
        <taxon>Vitis</taxon>
    </lineage>
</organism>
<dbReference type="PANTHER" id="PTHR33286">
    <property type="entry name" value="BIFUNCTIONAL INHIBITOR/LIPID-TRANSFER PROTEIN/SEED STORAGE 2S ALBUMIN SUPERFAMILY PROTEIN"/>
    <property type="match status" value="1"/>
</dbReference>
<feature type="domain" description="Bifunctional inhibitor/plant lipid transfer protein/seed storage helical" evidence="2">
    <location>
        <begin position="16"/>
        <end position="106"/>
    </location>
</feature>
<dbReference type="EMBL" id="JARBHA010000005">
    <property type="protein sequence ID" value="KAJ9701480.1"/>
    <property type="molecule type" value="Genomic_DNA"/>
</dbReference>
<evidence type="ECO:0000313" key="4">
    <source>
        <dbReference type="Proteomes" id="UP001168098"/>
    </source>
</evidence>
<proteinExistence type="predicted"/>
<dbReference type="InterPro" id="IPR016140">
    <property type="entry name" value="Bifunc_inhib/LTP/seed_store"/>
</dbReference>
<dbReference type="Gene3D" id="1.10.110.10">
    <property type="entry name" value="Plant lipid-transfer and hydrophobic proteins"/>
    <property type="match status" value="1"/>
</dbReference>
<reference evidence="3 4" key="1">
    <citation type="journal article" date="2023" name="BMC Biotechnol.">
        <title>Vitis rotundifolia cv Carlos genome sequencing.</title>
        <authorList>
            <person name="Huff M."/>
            <person name="Hulse-Kemp A."/>
            <person name="Scheffler B."/>
            <person name="Youngblood R."/>
            <person name="Simpson S."/>
            <person name="Babiker E."/>
            <person name="Staton M."/>
        </authorList>
    </citation>
    <scope>NUCLEOTIDE SEQUENCE [LARGE SCALE GENOMIC DNA]</scope>
    <source>
        <tissue evidence="3">Leaf</tissue>
    </source>
</reference>
<evidence type="ECO:0000313" key="3">
    <source>
        <dbReference type="EMBL" id="KAJ9701480.1"/>
    </source>
</evidence>
<evidence type="ECO:0000259" key="2">
    <source>
        <dbReference type="Pfam" id="PF14368"/>
    </source>
</evidence>
<dbReference type="Proteomes" id="UP001168098">
    <property type="component" value="Unassembled WGS sequence"/>
</dbReference>
<name>A0AA39A6N3_VITRO</name>
<sequence>MNKGKSWGVMVLMVVVVLGIWEVRMGSAAPSAAECKEERRLGINACQPVLYGKDPSSACCERARVTHLECVCPVITSQVAALIPDINRLVRLIQGCGRNVPRHYKCGSITTP</sequence>
<dbReference type="PANTHER" id="PTHR33286:SF32">
    <property type="entry name" value="BIFUNCTIONAL INHIBITOR_PLANT LIPID TRANSFER PROTEIN_SEED STORAGE HELICAL DOMAIN-CONTAINING PROTEIN"/>
    <property type="match status" value="1"/>
</dbReference>
<keyword evidence="4" id="KW-1185">Reference proteome</keyword>
<accession>A0AA39A6N3</accession>
<dbReference type="AlphaFoldDB" id="A0AA39A6N3"/>
<comment type="caution">
    <text evidence="3">The sequence shown here is derived from an EMBL/GenBank/DDBJ whole genome shotgun (WGS) entry which is preliminary data.</text>
</comment>
<evidence type="ECO:0000256" key="1">
    <source>
        <dbReference type="SAM" id="SignalP"/>
    </source>
</evidence>
<keyword evidence="1" id="KW-0732">Signal</keyword>
<protein>
    <recommendedName>
        <fullName evidence="2">Bifunctional inhibitor/plant lipid transfer protein/seed storage helical domain-containing protein</fullName>
    </recommendedName>
</protein>